<protein>
    <submittedName>
        <fullName evidence="2">Uncharacterized protein</fullName>
    </submittedName>
</protein>
<dbReference type="AlphaFoldDB" id="A0A857FK57"/>
<gene>
    <name evidence="2" type="ORF">FMA36_02955</name>
</gene>
<dbReference type="OrthoDB" id="8477797at2"/>
<dbReference type="RefSeq" id="WP_159260685.1">
    <property type="nucleotide sequence ID" value="NZ_CP041348.1"/>
</dbReference>
<dbReference type="InterPro" id="IPR026988">
    <property type="entry name" value="YaaC-like"/>
</dbReference>
<evidence type="ECO:0000313" key="2">
    <source>
        <dbReference type="EMBL" id="QHC34602.1"/>
    </source>
</evidence>
<proteinExistence type="predicted"/>
<organism evidence="2 3">
    <name type="scientific">Komagataeibacter xylinus</name>
    <name type="common">Gluconacetobacter xylinus</name>
    <dbReference type="NCBI Taxonomy" id="28448"/>
    <lineage>
        <taxon>Bacteria</taxon>
        <taxon>Pseudomonadati</taxon>
        <taxon>Pseudomonadota</taxon>
        <taxon>Alphaproteobacteria</taxon>
        <taxon>Acetobacterales</taxon>
        <taxon>Acetobacteraceae</taxon>
        <taxon>Komagataeibacter</taxon>
    </lineage>
</organism>
<dbReference type="EMBL" id="CP041348">
    <property type="protein sequence ID" value="QHC34602.1"/>
    <property type="molecule type" value="Genomic_DNA"/>
</dbReference>
<accession>A0A857FK57</accession>
<feature type="region of interest" description="Disordered" evidence="1">
    <location>
        <begin position="1"/>
        <end position="26"/>
    </location>
</feature>
<name>A0A857FK57_KOMXY</name>
<feature type="compositionally biased region" description="Polar residues" evidence="1">
    <location>
        <begin position="13"/>
        <end position="26"/>
    </location>
</feature>
<dbReference type="Proteomes" id="UP000464674">
    <property type="component" value="Chromosome"/>
</dbReference>
<sequence length="440" mass="49763">MLEEISQDKLKKTSASNQPMFSTTPDYESLLQEKDSILGKWKTLEKDKQREFGSLRKFEIENGLLDIKDPALLPSKNTYLLHNEIKRRLSREDPLSLLPIEPLDFDDAALELAESLENITEIRELYKIRKASIGNSSNAGISAEEAAKLKNCFNQGRELFLSGRNGSLMVKPLNFFYALTAYTYGVIVLNSPFRYRKDMLPGSHGMAYLPASIQAQFGGDCARGTFSDLVSAFPTHLIKAPGISFNIDCSHSLIAFYENRFDVSLGTLLSMIPEMADYYHLTTGNKSRCFPMEISSTNNIRSVTWEFQIGNGETRPSSASIEQAFNGFNVTERFGKTIVTVPAANSSKLNAIIYTDLRGNLWFVENPFFPVMLPEIAVHFLITSIFSNIMRYRPDEWGSVLLNEVSSNISLLTRHYFSSFQRKFMLVILRASSRFIPYTI</sequence>
<evidence type="ECO:0000313" key="3">
    <source>
        <dbReference type="Proteomes" id="UP000464674"/>
    </source>
</evidence>
<evidence type="ECO:0000256" key="1">
    <source>
        <dbReference type="SAM" id="MobiDB-lite"/>
    </source>
</evidence>
<dbReference type="Pfam" id="PF14175">
    <property type="entry name" value="YaaC"/>
    <property type="match status" value="1"/>
</dbReference>
<reference evidence="2 3" key="1">
    <citation type="journal article" date="2020" name="Carbohydr. Polym.">
        <title>Characterization and optimization of production of bacterial cellulose from strain CGMCC 17276 based on whole-genome analysis.</title>
        <authorList>
            <person name="Lu T."/>
            <person name="Gao H."/>
            <person name="Liao B."/>
            <person name="Wu J."/>
            <person name="Zhang W."/>
            <person name="Huang J."/>
            <person name="Liu M."/>
            <person name="Huang J."/>
            <person name="Chang Z."/>
            <person name="Jin M."/>
            <person name="Yi Z."/>
            <person name="Jiang D."/>
        </authorList>
    </citation>
    <scope>NUCLEOTIDE SEQUENCE [LARGE SCALE GENOMIC DNA]</scope>
    <source>
        <strain evidence="2 3">CGMCC 17276</strain>
    </source>
</reference>
<feature type="compositionally biased region" description="Basic and acidic residues" evidence="1">
    <location>
        <begin position="1"/>
        <end position="11"/>
    </location>
</feature>